<gene>
    <name evidence="1" type="ORF">L1987_12576</name>
</gene>
<dbReference type="Proteomes" id="UP001056120">
    <property type="component" value="Linkage Group LG04"/>
</dbReference>
<organism evidence="1 2">
    <name type="scientific">Smallanthus sonchifolius</name>
    <dbReference type="NCBI Taxonomy" id="185202"/>
    <lineage>
        <taxon>Eukaryota</taxon>
        <taxon>Viridiplantae</taxon>
        <taxon>Streptophyta</taxon>
        <taxon>Embryophyta</taxon>
        <taxon>Tracheophyta</taxon>
        <taxon>Spermatophyta</taxon>
        <taxon>Magnoliopsida</taxon>
        <taxon>eudicotyledons</taxon>
        <taxon>Gunneridae</taxon>
        <taxon>Pentapetalae</taxon>
        <taxon>asterids</taxon>
        <taxon>campanulids</taxon>
        <taxon>Asterales</taxon>
        <taxon>Asteraceae</taxon>
        <taxon>Asteroideae</taxon>
        <taxon>Heliantheae alliance</taxon>
        <taxon>Millerieae</taxon>
        <taxon>Smallanthus</taxon>
    </lineage>
</organism>
<proteinExistence type="predicted"/>
<evidence type="ECO:0000313" key="2">
    <source>
        <dbReference type="Proteomes" id="UP001056120"/>
    </source>
</evidence>
<evidence type="ECO:0000313" key="1">
    <source>
        <dbReference type="EMBL" id="KAI3818759.1"/>
    </source>
</evidence>
<protein>
    <submittedName>
        <fullName evidence="1">Uncharacterized protein</fullName>
    </submittedName>
</protein>
<sequence length="88" mass="10380">MYRGSEDKVDCKMAEKVNGSYPAHLLMIQTDGYIECVLVGLLVKLHKSSWMDMQYLQPPQWKSPFICWWNKYQIEKIKVPSFGFDSSW</sequence>
<reference evidence="1 2" key="2">
    <citation type="journal article" date="2022" name="Mol. Ecol. Resour.">
        <title>The genomes of chicory, endive, great burdock and yacon provide insights into Asteraceae paleo-polyploidization history and plant inulin production.</title>
        <authorList>
            <person name="Fan W."/>
            <person name="Wang S."/>
            <person name="Wang H."/>
            <person name="Wang A."/>
            <person name="Jiang F."/>
            <person name="Liu H."/>
            <person name="Zhao H."/>
            <person name="Xu D."/>
            <person name="Zhang Y."/>
        </authorList>
    </citation>
    <scope>NUCLEOTIDE SEQUENCE [LARGE SCALE GENOMIC DNA]</scope>
    <source>
        <strain evidence="2">cv. Yunnan</strain>
        <tissue evidence="1">Leaves</tissue>
    </source>
</reference>
<dbReference type="EMBL" id="CM042021">
    <property type="protein sequence ID" value="KAI3818759.1"/>
    <property type="molecule type" value="Genomic_DNA"/>
</dbReference>
<accession>A0ACB9JEK5</accession>
<reference evidence="2" key="1">
    <citation type="journal article" date="2022" name="Mol. Ecol. Resour.">
        <title>The genomes of chicory, endive, great burdock and yacon provide insights into Asteraceae palaeo-polyploidization history and plant inulin production.</title>
        <authorList>
            <person name="Fan W."/>
            <person name="Wang S."/>
            <person name="Wang H."/>
            <person name="Wang A."/>
            <person name="Jiang F."/>
            <person name="Liu H."/>
            <person name="Zhao H."/>
            <person name="Xu D."/>
            <person name="Zhang Y."/>
        </authorList>
    </citation>
    <scope>NUCLEOTIDE SEQUENCE [LARGE SCALE GENOMIC DNA]</scope>
    <source>
        <strain evidence="2">cv. Yunnan</strain>
    </source>
</reference>
<keyword evidence="2" id="KW-1185">Reference proteome</keyword>
<comment type="caution">
    <text evidence="1">The sequence shown here is derived from an EMBL/GenBank/DDBJ whole genome shotgun (WGS) entry which is preliminary data.</text>
</comment>
<name>A0ACB9JEK5_9ASTR</name>